<feature type="transmembrane region" description="Helical" evidence="5">
    <location>
        <begin position="129"/>
        <end position="150"/>
    </location>
</feature>
<keyword evidence="7" id="KW-0436">Ligase</keyword>
<feature type="domain" description="O-antigen ligase-related" evidence="6">
    <location>
        <begin position="197"/>
        <end position="348"/>
    </location>
</feature>
<keyword evidence="8" id="KW-1185">Reference proteome</keyword>
<keyword evidence="2 5" id="KW-0812">Transmembrane</keyword>
<evidence type="ECO:0000313" key="7">
    <source>
        <dbReference type="EMBL" id="AKH41367.1"/>
    </source>
</evidence>
<reference evidence="7" key="1">
    <citation type="submission" date="2015-05" db="EMBL/GenBank/DDBJ databases">
        <title>The complete genome of Altererythrobacter atlanticus strain 26DY36.</title>
        <authorList>
            <person name="Wu Y.-H."/>
            <person name="Cheng H."/>
            <person name="Wu X.-W."/>
        </authorList>
    </citation>
    <scope>NUCLEOTIDE SEQUENCE [LARGE SCALE GENOMIC DNA]</scope>
    <source>
        <strain evidence="7">26DY36</strain>
    </source>
</reference>
<feature type="transmembrane region" description="Helical" evidence="5">
    <location>
        <begin position="70"/>
        <end position="90"/>
    </location>
</feature>
<evidence type="ECO:0000256" key="5">
    <source>
        <dbReference type="SAM" id="Phobius"/>
    </source>
</evidence>
<evidence type="ECO:0000256" key="3">
    <source>
        <dbReference type="ARBA" id="ARBA00022989"/>
    </source>
</evidence>
<feature type="transmembrane region" description="Helical" evidence="5">
    <location>
        <begin position="236"/>
        <end position="258"/>
    </location>
</feature>
<dbReference type="PANTHER" id="PTHR37422:SF17">
    <property type="entry name" value="O-ANTIGEN LIGASE"/>
    <property type="match status" value="1"/>
</dbReference>
<dbReference type="PATRIC" id="fig|1267766.3.peg.310"/>
<dbReference type="Proteomes" id="UP000034392">
    <property type="component" value="Chromosome"/>
</dbReference>
<dbReference type="EMBL" id="CP011452">
    <property type="protein sequence ID" value="AKH41367.1"/>
    <property type="molecule type" value="Genomic_DNA"/>
</dbReference>
<feature type="transmembrane region" description="Helical" evidence="5">
    <location>
        <begin position="364"/>
        <end position="395"/>
    </location>
</feature>
<evidence type="ECO:0000256" key="1">
    <source>
        <dbReference type="ARBA" id="ARBA00004141"/>
    </source>
</evidence>
<dbReference type="KEGG" id="aay:WYH_00303"/>
<dbReference type="GO" id="GO:0016874">
    <property type="term" value="F:ligase activity"/>
    <property type="evidence" value="ECO:0007669"/>
    <property type="project" value="UniProtKB-KW"/>
</dbReference>
<organism evidence="7 8">
    <name type="scientific">Croceibacterium atlanticum</name>
    <dbReference type="NCBI Taxonomy" id="1267766"/>
    <lineage>
        <taxon>Bacteria</taxon>
        <taxon>Pseudomonadati</taxon>
        <taxon>Pseudomonadota</taxon>
        <taxon>Alphaproteobacteria</taxon>
        <taxon>Sphingomonadales</taxon>
        <taxon>Erythrobacteraceae</taxon>
        <taxon>Croceibacterium</taxon>
    </lineage>
</organism>
<dbReference type="OrthoDB" id="8482183at2"/>
<accession>A0A0F7KQD4</accession>
<name>A0A0F7KQD4_9SPHN</name>
<evidence type="ECO:0000256" key="4">
    <source>
        <dbReference type="ARBA" id="ARBA00023136"/>
    </source>
</evidence>
<dbReference type="InterPro" id="IPR051533">
    <property type="entry name" value="WaaL-like"/>
</dbReference>
<evidence type="ECO:0000256" key="2">
    <source>
        <dbReference type="ARBA" id="ARBA00022692"/>
    </source>
</evidence>
<dbReference type="AlphaFoldDB" id="A0A0F7KQD4"/>
<dbReference type="STRING" id="1267766.WYH_00303"/>
<feature type="transmembrane region" description="Helical" evidence="5">
    <location>
        <begin position="195"/>
        <end position="224"/>
    </location>
</feature>
<protein>
    <submittedName>
        <fullName evidence="7">O-Antigen ligase</fullName>
    </submittedName>
</protein>
<keyword evidence="3 5" id="KW-1133">Transmembrane helix</keyword>
<keyword evidence="4 5" id="KW-0472">Membrane</keyword>
<evidence type="ECO:0000313" key="8">
    <source>
        <dbReference type="Proteomes" id="UP000034392"/>
    </source>
</evidence>
<dbReference type="Pfam" id="PF04932">
    <property type="entry name" value="Wzy_C"/>
    <property type="match status" value="1"/>
</dbReference>
<comment type="subcellular location">
    <subcellularLocation>
        <location evidence="1">Membrane</location>
        <topology evidence="1">Multi-pass membrane protein</topology>
    </subcellularLocation>
</comment>
<dbReference type="GO" id="GO:0016020">
    <property type="term" value="C:membrane"/>
    <property type="evidence" value="ECO:0007669"/>
    <property type="project" value="UniProtKB-SubCell"/>
</dbReference>
<feature type="transmembrane region" description="Helical" evidence="5">
    <location>
        <begin position="33"/>
        <end position="58"/>
    </location>
</feature>
<evidence type="ECO:0000259" key="6">
    <source>
        <dbReference type="Pfam" id="PF04932"/>
    </source>
</evidence>
<proteinExistence type="predicted"/>
<sequence>MSDVNITAQAPAGLSRTRTDRRGPDAVRLYPTLGLLLVLLASTVQNFAGVAAGLLFAISMGELRGGRIPIGGFAGAFFVAAAYAALRTILPSPIPATVQIEEAVRFASFAVIAAAAVRMRINELIRVMTLFLVLMACLYPVYLLTGWFSIVDAAEVQRFSGILPHANHLGYISASTAVALVYLKFARNFTMTHFWLLIALCGGLIVASRSSGGLLVLVAGLAAIPISVRPNFKRVAFSFFGIVVAIGLLLSPIGQLAIEKLQGFDVGTMLTRSSRHEFGNQGSFAWRLSYWLAIVDSHVANGPTSIAFGQGGGATTEGHRVFSFMQRDTHSDFVRVFVEYGLIGLVLVYGMLVRPVIRAGAKLVGLVIFFGPMLAGNSLISTPVMIVLITMIVLLSKVNGRWQRESQNFPLNAAAKRNRQYR</sequence>
<gene>
    <name evidence="7" type="ORF">WYH_00303</name>
</gene>
<dbReference type="PANTHER" id="PTHR37422">
    <property type="entry name" value="TEICHURONIC ACID BIOSYNTHESIS PROTEIN TUAE"/>
    <property type="match status" value="1"/>
</dbReference>
<dbReference type="InterPro" id="IPR007016">
    <property type="entry name" value="O-antigen_ligase-rel_domated"/>
</dbReference>
<feature type="transmembrane region" description="Helical" evidence="5">
    <location>
        <begin position="333"/>
        <end position="352"/>
    </location>
</feature>
<feature type="transmembrane region" description="Helical" evidence="5">
    <location>
        <begin position="162"/>
        <end position="183"/>
    </location>
</feature>